<feature type="chain" id="PRO_5029813242" evidence="2">
    <location>
        <begin position="22"/>
        <end position="166"/>
    </location>
</feature>
<proteinExistence type="predicted"/>
<feature type="region of interest" description="Disordered" evidence="1">
    <location>
        <begin position="25"/>
        <end position="72"/>
    </location>
</feature>
<accession>A0A7M7QLR2</accession>
<name>A0A7M7QLR2_NASVI</name>
<feature type="compositionally biased region" description="Gly residues" evidence="1">
    <location>
        <begin position="39"/>
        <end position="51"/>
    </location>
</feature>
<evidence type="ECO:0000256" key="1">
    <source>
        <dbReference type="SAM" id="MobiDB-lite"/>
    </source>
</evidence>
<keyword evidence="2" id="KW-0732">Signal</keyword>
<dbReference type="EnsemblMetazoa" id="XM_031932981">
    <property type="protein sequence ID" value="XP_031788841"/>
    <property type="gene ID" value="LOC116417879"/>
</dbReference>
<feature type="compositionally biased region" description="Basic and acidic residues" evidence="1">
    <location>
        <begin position="55"/>
        <end position="70"/>
    </location>
</feature>
<evidence type="ECO:0000313" key="3">
    <source>
        <dbReference type="EnsemblMetazoa" id="XP_031788841"/>
    </source>
</evidence>
<dbReference type="KEGG" id="nvi:116417879"/>
<dbReference type="AlphaFoldDB" id="A0A7M7QLR2"/>
<dbReference type="RefSeq" id="XP_031788841.1">
    <property type="nucleotide sequence ID" value="XM_031932981.1"/>
</dbReference>
<protein>
    <submittedName>
        <fullName evidence="3">Uncharacterized protein</fullName>
    </submittedName>
</protein>
<keyword evidence="4" id="KW-1185">Reference proteome</keyword>
<sequence length="166" mass="18534">MNRARKVWGLHFALLADTASGDLVRESHGNQESRDGRGLGRGRSGRGFGRGRGGRGGERYRGGRGGERSRGVKRKKVVVEGAVMKEMVTMEGTRTPMDIVYMETIVMMLIAKGVHQAAKFEVINQWSSLIKNKNLDLSLSSLLFGNSRKTSAFIFLNYRKKLLEKF</sequence>
<evidence type="ECO:0000313" key="4">
    <source>
        <dbReference type="Proteomes" id="UP000002358"/>
    </source>
</evidence>
<reference evidence="3" key="1">
    <citation type="submission" date="2021-01" db="UniProtKB">
        <authorList>
            <consortium name="EnsemblMetazoa"/>
        </authorList>
    </citation>
    <scope>IDENTIFICATION</scope>
</reference>
<organism evidence="3 4">
    <name type="scientific">Nasonia vitripennis</name>
    <name type="common">Parasitic wasp</name>
    <dbReference type="NCBI Taxonomy" id="7425"/>
    <lineage>
        <taxon>Eukaryota</taxon>
        <taxon>Metazoa</taxon>
        <taxon>Ecdysozoa</taxon>
        <taxon>Arthropoda</taxon>
        <taxon>Hexapoda</taxon>
        <taxon>Insecta</taxon>
        <taxon>Pterygota</taxon>
        <taxon>Neoptera</taxon>
        <taxon>Endopterygota</taxon>
        <taxon>Hymenoptera</taxon>
        <taxon>Apocrita</taxon>
        <taxon>Proctotrupomorpha</taxon>
        <taxon>Chalcidoidea</taxon>
        <taxon>Pteromalidae</taxon>
        <taxon>Pteromalinae</taxon>
        <taxon>Nasonia</taxon>
    </lineage>
</organism>
<evidence type="ECO:0000256" key="2">
    <source>
        <dbReference type="SAM" id="SignalP"/>
    </source>
</evidence>
<dbReference type="InParanoid" id="A0A7M7QLR2"/>
<dbReference type="Proteomes" id="UP000002358">
    <property type="component" value="Unassembled WGS sequence"/>
</dbReference>
<feature type="compositionally biased region" description="Basic and acidic residues" evidence="1">
    <location>
        <begin position="25"/>
        <end position="38"/>
    </location>
</feature>
<dbReference type="GeneID" id="116417879"/>
<feature type="signal peptide" evidence="2">
    <location>
        <begin position="1"/>
        <end position="21"/>
    </location>
</feature>